<dbReference type="SUPFAM" id="SSF75011">
    <property type="entry name" value="3-carboxy-cis,cis-mucoante lactonizing enzyme"/>
    <property type="match status" value="1"/>
</dbReference>
<evidence type="ECO:0000313" key="2">
    <source>
        <dbReference type="EMBL" id="KGE13582.1"/>
    </source>
</evidence>
<dbReference type="OrthoDB" id="9798438at2"/>
<dbReference type="eggNOG" id="COG0823">
    <property type="taxonomic scope" value="Bacteria"/>
</dbReference>
<evidence type="ECO:0000313" key="3">
    <source>
        <dbReference type="Proteomes" id="UP000031802"/>
    </source>
</evidence>
<sequence length="358" mass="40970">MNNSYPSAKWPFSSVNELRIYDAMILCYDDFNKILTFRTFVLIFLNKRGEHMRTPGVFNYLHRMISRFLSVVFFSTLTLFVLAQDIAVDREVLGKVTDSRLNELSGIVASRKMPNMFWTHNDSGDSARIFLIDSKAKLRCIFSLEGVDAVDVEDIAWYEKDGKSYLVLADIGDNRGIRKDIQLYIFEEPEWQEGNAVAKISQQGIKRINMRYEDKPRDAEALFVDPFDKKAYLISKRDLRVGVYPIDFESARSGSSLTLKRRLTLPMTFITAADVAADGSRILIKNIGQVFLWERRKGMPILEAFAQNPLTLAYQAEPQGEAICFGADNHVFYTVSERPLGLEAYLYGYKMQPSSSLY</sequence>
<organism evidence="2 3">
    <name type="scientific">Sphingobacterium deserti</name>
    <dbReference type="NCBI Taxonomy" id="1229276"/>
    <lineage>
        <taxon>Bacteria</taxon>
        <taxon>Pseudomonadati</taxon>
        <taxon>Bacteroidota</taxon>
        <taxon>Sphingobacteriia</taxon>
        <taxon>Sphingobacteriales</taxon>
        <taxon>Sphingobacteriaceae</taxon>
        <taxon>Sphingobacterium</taxon>
    </lineage>
</organism>
<dbReference type="Proteomes" id="UP000031802">
    <property type="component" value="Unassembled WGS sequence"/>
</dbReference>
<reference evidence="3" key="1">
    <citation type="submission" date="2014-04" db="EMBL/GenBank/DDBJ databases">
        <title>Whole-Genome optical mapping and complete genome sequence of Sphingobacterium deserti sp. nov., a new spaces isolated from desert in the west of China.</title>
        <authorList>
            <person name="Teng C."/>
            <person name="Zhou Z."/>
            <person name="Li X."/>
            <person name="Chen M."/>
            <person name="Lin M."/>
            <person name="Wang L."/>
            <person name="Su S."/>
            <person name="Zhang C."/>
            <person name="Zhang W."/>
        </authorList>
    </citation>
    <scope>NUCLEOTIDE SEQUENCE [LARGE SCALE GENOMIC DNA]</scope>
    <source>
        <strain evidence="3">ACCC05744</strain>
    </source>
</reference>
<gene>
    <name evidence="2" type="ORF">DI53_2643</name>
</gene>
<reference evidence="2 3" key="2">
    <citation type="journal article" date="2015" name="PLoS ONE">
        <title>Whole-Genome Optical Mapping and Finished Genome Sequence of Sphingobacterium deserti sp. nov., a New Species Isolated from the Western Desert of China.</title>
        <authorList>
            <person name="Teng C."/>
            <person name="Zhou Z."/>
            <person name="Molnar I."/>
            <person name="Li X."/>
            <person name="Tang R."/>
            <person name="Chen M."/>
            <person name="Wang L."/>
            <person name="Su S."/>
            <person name="Zhang W."/>
            <person name="Lin M."/>
        </authorList>
    </citation>
    <scope>NUCLEOTIDE SEQUENCE [LARGE SCALE GENOMIC DNA]</scope>
    <source>
        <strain evidence="3">ACCC05744</strain>
    </source>
</reference>
<dbReference type="EMBL" id="JJMU01000048">
    <property type="protein sequence ID" value="KGE13582.1"/>
    <property type="molecule type" value="Genomic_DNA"/>
</dbReference>
<dbReference type="PATRIC" id="fig|1229276.3.peg.2718"/>
<dbReference type="AlphaFoldDB" id="A0A0B8SZW8"/>
<evidence type="ECO:0000256" key="1">
    <source>
        <dbReference type="SAM" id="Phobius"/>
    </source>
</evidence>
<accession>A0A0B8SZW8</accession>
<keyword evidence="1" id="KW-0472">Membrane</keyword>
<protein>
    <recommendedName>
        <fullName evidence="4">Integral membrane protein</fullName>
    </recommendedName>
</protein>
<dbReference type="STRING" id="1229276.DI53_2643"/>
<name>A0A0B8SZW8_9SPHI</name>
<keyword evidence="1" id="KW-1133">Transmembrane helix</keyword>
<proteinExistence type="predicted"/>
<keyword evidence="1" id="KW-0812">Transmembrane</keyword>
<comment type="caution">
    <text evidence="2">The sequence shown here is derived from an EMBL/GenBank/DDBJ whole genome shotgun (WGS) entry which is preliminary data.</text>
</comment>
<feature type="transmembrane region" description="Helical" evidence="1">
    <location>
        <begin position="65"/>
        <end position="83"/>
    </location>
</feature>
<keyword evidence="3" id="KW-1185">Reference proteome</keyword>
<evidence type="ECO:0008006" key="4">
    <source>
        <dbReference type="Google" id="ProtNLM"/>
    </source>
</evidence>